<dbReference type="EMBL" id="JACRDE010000343">
    <property type="protein sequence ID" value="MBI5250414.1"/>
    <property type="molecule type" value="Genomic_DNA"/>
</dbReference>
<dbReference type="Proteomes" id="UP000807825">
    <property type="component" value="Unassembled WGS sequence"/>
</dbReference>
<evidence type="ECO:0008006" key="3">
    <source>
        <dbReference type="Google" id="ProtNLM"/>
    </source>
</evidence>
<sequence length="242" mass="27515">MIPLLSGLFIQYPKRPLADSFPFWGEEGSGKKMRWKILEFSMFSGDELIPRLSELYRTIDSTYGAAVHQVGFSCGGCDGVKCCTVDLTLHTFIEMLYLRRGFKTLESSIQLDILHRCRQIVKDKHDDPWGDAYRSAVCAVNFGGLCSLYEYRPMICRLAGVPHFFARPDGSTTQSEGCSRYETEIRSNHPELLMDRTQFYRGMASIELEIVRARGNRAQSRTVAETLVEENLEGWSPDFQVG</sequence>
<gene>
    <name evidence="1" type="ORF">HY912_13050</name>
</gene>
<evidence type="ECO:0000313" key="2">
    <source>
        <dbReference type="Proteomes" id="UP000807825"/>
    </source>
</evidence>
<comment type="caution">
    <text evidence="1">The sequence shown here is derived from an EMBL/GenBank/DDBJ whole genome shotgun (WGS) entry which is preliminary data.</text>
</comment>
<name>A0A9D6V2P3_9BACT</name>
<reference evidence="1" key="1">
    <citation type="submission" date="2020-07" db="EMBL/GenBank/DDBJ databases">
        <title>Huge and variable diversity of episymbiotic CPR bacteria and DPANN archaea in groundwater ecosystems.</title>
        <authorList>
            <person name="He C.Y."/>
            <person name="Keren R."/>
            <person name="Whittaker M."/>
            <person name="Farag I.F."/>
            <person name="Doudna J."/>
            <person name="Cate J.H.D."/>
            <person name="Banfield J.F."/>
        </authorList>
    </citation>
    <scope>NUCLEOTIDE SEQUENCE</scope>
    <source>
        <strain evidence="1">NC_groundwater_1664_Pr3_B-0.1um_52_9</strain>
    </source>
</reference>
<proteinExistence type="predicted"/>
<dbReference type="AlphaFoldDB" id="A0A9D6V2P3"/>
<accession>A0A9D6V2P3</accession>
<evidence type="ECO:0000313" key="1">
    <source>
        <dbReference type="EMBL" id="MBI5250414.1"/>
    </source>
</evidence>
<organism evidence="1 2">
    <name type="scientific">Desulfomonile tiedjei</name>
    <dbReference type="NCBI Taxonomy" id="2358"/>
    <lineage>
        <taxon>Bacteria</taxon>
        <taxon>Pseudomonadati</taxon>
        <taxon>Thermodesulfobacteriota</taxon>
        <taxon>Desulfomonilia</taxon>
        <taxon>Desulfomonilales</taxon>
        <taxon>Desulfomonilaceae</taxon>
        <taxon>Desulfomonile</taxon>
    </lineage>
</organism>
<protein>
    <recommendedName>
        <fullName evidence="3">YkgJ family cysteine cluster protein</fullName>
    </recommendedName>
</protein>